<name>A0A9N9CB90_9GLOM</name>
<keyword evidence="10" id="KW-0472">Membrane</keyword>
<dbReference type="SUPFAM" id="SSF55856">
    <property type="entry name" value="Cytochrome b5-like heme/steroid binding domain"/>
    <property type="match status" value="1"/>
</dbReference>
<dbReference type="PRINTS" id="PR00363">
    <property type="entry name" value="CYTOCHROMEB5"/>
</dbReference>
<dbReference type="PROSITE" id="PS50255">
    <property type="entry name" value="CYTOCHROME_B5_2"/>
    <property type="match status" value="1"/>
</dbReference>
<organism evidence="16 17">
    <name type="scientific">Diversispora eburnea</name>
    <dbReference type="NCBI Taxonomy" id="1213867"/>
    <lineage>
        <taxon>Eukaryota</taxon>
        <taxon>Fungi</taxon>
        <taxon>Fungi incertae sedis</taxon>
        <taxon>Mucoromycota</taxon>
        <taxon>Glomeromycotina</taxon>
        <taxon>Glomeromycetes</taxon>
        <taxon>Diversisporales</taxon>
        <taxon>Diversisporaceae</taxon>
        <taxon>Diversispora</taxon>
    </lineage>
</organism>
<dbReference type="OrthoDB" id="260519at2759"/>
<evidence type="ECO:0000256" key="2">
    <source>
        <dbReference type="ARBA" id="ARBA00022448"/>
    </source>
</evidence>
<keyword evidence="6" id="KW-0256">Endoplasmic reticulum</keyword>
<dbReference type="GO" id="GO:0020037">
    <property type="term" value="F:heme binding"/>
    <property type="evidence" value="ECO:0007669"/>
    <property type="project" value="UniProtKB-UniRule"/>
</dbReference>
<sequence length="111" mass="11891">MPKQFTYSELSEKYNGKDNKPLYFVINGKVVDATKFKDEHPGGEEVLIGEGGMDATDSFESIGHSDEAREILQSLVIGEAVGEPLSSKPESPLPKSEPSPSPLPSLEGGSL</sequence>
<dbReference type="Gene3D" id="3.10.120.10">
    <property type="entry name" value="Cytochrome b5-like heme/steroid binding domain"/>
    <property type="match status" value="1"/>
</dbReference>
<dbReference type="PROSITE" id="PS00191">
    <property type="entry name" value="CYTOCHROME_B5_1"/>
    <property type="match status" value="1"/>
</dbReference>
<comment type="caution">
    <text evidence="16">The sequence shown here is derived from an EMBL/GenBank/DDBJ whole genome shotgun (WGS) entry which is preliminary data.</text>
</comment>
<dbReference type="EMBL" id="CAJVPK010001694">
    <property type="protein sequence ID" value="CAG8595696.1"/>
    <property type="molecule type" value="Genomic_DNA"/>
</dbReference>
<evidence type="ECO:0000256" key="1">
    <source>
        <dbReference type="ARBA" id="ARBA00004131"/>
    </source>
</evidence>
<keyword evidence="8" id="KW-0249">Electron transport</keyword>
<keyword evidence="3 13" id="KW-0349">Heme</keyword>
<dbReference type="Proteomes" id="UP000789706">
    <property type="component" value="Unassembled WGS sequence"/>
</dbReference>
<protein>
    <submittedName>
        <fullName evidence="16">7420_t:CDS:1</fullName>
    </submittedName>
</protein>
<dbReference type="Pfam" id="PF00173">
    <property type="entry name" value="Cyt-b5"/>
    <property type="match status" value="1"/>
</dbReference>
<evidence type="ECO:0000256" key="9">
    <source>
        <dbReference type="ARBA" id="ARBA00023004"/>
    </source>
</evidence>
<evidence type="ECO:0000313" key="17">
    <source>
        <dbReference type="Proteomes" id="UP000789706"/>
    </source>
</evidence>
<keyword evidence="5 13" id="KW-0479">Metal-binding</keyword>
<dbReference type="InterPro" id="IPR050668">
    <property type="entry name" value="Cytochrome_b5"/>
</dbReference>
<dbReference type="InterPro" id="IPR001199">
    <property type="entry name" value="Cyt_B5-like_heme/steroid-bd"/>
</dbReference>
<keyword evidence="7" id="KW-0492">Microsome</keyword>
<accession>A0A9N9CB90</accession>
<keyword evidence="17" id="KW-1185">Reference proteome</keyword>
<dbReference type="AlphaFoldDB" id="A0A9N9CB90"/>
<evidence type="ECO:0000256" key="13">
    <source>
        <dbReference type="RuleBase" id="RU362121"/>
    </source>
</evidence>
<dbReference type="InterPro" id="IPR036400">
    <property type="entry name" value="Cyt_B5-like_heme/steroid_sf"/>
</dbReference>
<evidence type="ECO:0000256" key="6">
    <source>
        <dbReference type="ARBA" id="ARBA00022824"/>
    </source>
</evidence>
<feature type="domain" description="Cytochrome b5 heme-binding" evidence="15">
    <location>
        <begin position="2"/>
        <end position="81"/>
    </location>
</feature>
<evidence type="ECO:0000256" key="4">
    <source>
        <dbReference type="ARBA" id="ARBA00022692"/>
    </source>
</evidence>
<evidence type="ECO:0000256" key="5">
    <source>
        <dbReference type="ARBA" id="ARBA00022723"/>
    </source>
</evidence>
<gene>
    <name evidence="16" type="ORF">DEBURN_LOCUS9275</name>
</gene>
<keyword evidence="4" id="KW-0812">Transmembrane</keyword>
<comment type="similarity">
    <text evidence="12 13">Belongs to the cytochrome b5 family.</text>
</comment>
<evidence type="ECO:0000256" key="8">
    <source>
        <dbReference type="ARBA" id="ARBA00022982"/>
    </source>
</evidence>
<feature type="compositionally biased region" description="Pro residues" evidence="14">
    <location>
        <begin position="91"/>
        <end position="103"/>
    </location>
</feature>
<dbReference type="PANTHER" id="PTHR19359">
    <property type="entry name" value="CYTOCHROME B5"/>
    <property type="match status" value="1"/>
</dbReference>
<feature type="non-terminal residue" evidence="16">
    <location>
        <position position="111"/>
    </location>
</feature>
<dbReference type="SMART" id="SM01117">
    <property type="entry name" value="Cyt-b5"/>
    <property type="match status" value="1"/>
</dbReference>
<keyword evidence="9 13" id="KW-0408">Iron</keyword>
<proteinExistence type="inferred from homology"/>
<keyword evidence="2" id="KW-0813">Transport</keyword>
<dbReference type="GO" id="GO:0046872">
    <property type="term" value="F:metal ion binding"/>
    <property type="evidence" value="ECO:0007669"/>
    <property type="project" value="UniProtKB-UniRule"/>
</dbReference>
<dbReference type="GO" id="GO:0005789">
    <property type="term" value="C:endoplasmic reticulum membrane"/>
    <property type="evidence" value="ECO:0007669"/>
    <property type="project" value="UniProtKB-SubCell"/>
</dbReference>
<evidence type="ECO:0000256" key="12">
    <source>
        <dbReference type="ARBA" id="ARBA00038168"/>
    </source>
</evidence>
<evidence type="ECO:0000256" key="11">
    <source>
        <dbReference type="ARBA" id="ARBA00037877"/>
    </source>
</evidence>
<dbReference type="InterPro" id="IPR018506">
    <property type="entry name" value="Cyt_B5_heme-BS"/>
</dbReference>
<evidence type="ECO:0000256" key="14">
    <source>
        <dbReference type="SAM" id="MobiDB-lite"/>
    </source>
</evidence>
<feature type="region of interest" description="Disordered" evidence="14">
    <location>
        <begin position="80"/>
        <end position="111"/>
    </location>
</feature>
<reference evidence="16" key="1">
    <citation type="submission" date="2021-06" db="EMBL/GenBank/DDBJ databases">
        <authorList>
            <person name="Kallberg Y."/>
            <person name="Tangrot J."/>
            <person name="Rosling A."/>
        </authorList>
    </citation>
    <scope>NUCLEOTIDE SEQUENCE</scope>
    <source>
        <strain evidence="16">AZ414A</strain>
    </source>
</reference>
<dbReference type="PANTHER" id="PTHR19359:SF150">
    <property type="entry name" value="CYTOCHROME B5"/>
    <property type="match status" value="1"/>
</dbReference>
<evidence type="ECO:0000259" key="15">
    <source>
        <dbReference type="PROSITE" id="PS50255"/>
    </source>
</evidence>
<evidence type="ECO:0000256" key="7">
    <source>
        <dbReference type="ARBA" id="ARBA00022848"/>
    </source>
</evidence>
<comment type="subcellular location">
    <subcellularLocation>
        <location evidence="1">Endoplasmic reticulum membrane</location>
        <topology evidence="1">Single-pass membrane protein</topology>
        <orientation evidence="1">Cytoplasmic side</orientation>
    </subcellularLocation>
    <subcellularLocation>
        <location evidence="11">Microsome membrane</location>
        <topology evidence="11">Single-pass membrane protein</topology>
        <orientation evidence="11">Cytoplasmic side</orientation>
    </subcellularLocation>
</comment>
<evidence type="ECO:0000256" key="10">
    <source>
        <dbReference type="ARBA" id="ARBA00023136"/>
    </source>
</evidence>
<evidence type="ECO:0000313" key="16">
    <source>
        <dbReference type="EMBL" id="CAG8595696.1"/>
    </source>
</evidence>
<evidence type="ECO:0000256" key="3">
    <source>
        <dbReference type="ARBA" id="ARBA00022617"/>
    </source>
</evidence>